<evidence type="ECO:0000256" key="9">
    <source>
        <dbReference type="SAM" id="MobiDB-lite"/>
    </source>
</evidence>
<dbReference type="Proteomes" id="UP001140949">
    <property type="component" value="Unassembled WGS sequence"/>
</dbReference>
<dbReference type="Gene3D" id="1.10.630.10">
    <property type="entry name" value="Cytochrome P450"/>
    <property type="match status" value="1"/>
</dbReference>
<evidence type="ECO:0000256" key="4">
    <source>
        <dbReference type="ARBA" id="ARBA00022723"/>
    </source>
</evidence>
<dbReference type="InterPro" id="IPR036396">
    <property type="entry name" value="Cyt_P450_sf"/>
</dbReference>
<name>A0AAX6IJ55_IRIPA</name>
<feature type="region of interest" description="Disordered" evidence="9">
    <location>
        <begin position="1"/>
        <end position="38"/>
    </location>
</feature>
<evidence type="ECO:0000256" key="3">
    <source>
        <dbReference type="ARBA" id="ARBA00022692"/>
    </source>
</evidence>
<evidence type="ECO:0000256" key="8">
    <source>
        <dbReference type="ARBA" id="ARBA00023136"/>
    </source>
</evidence>
<dbReference type="AlphaFoldDB" id="A0AAX6IJ55"/>
<evidence type="ECO:0000256" key="5">
    <source>
        <dbReference type="ARBA" id="ARBA00022989"/>
    </source>
</evidence>
<keyword evidence="7" id="KW-0408">Iron</keyword>
<evidence type="ECO:0000313" key="10">
    <source>
        <dbReference type="EMBL" id="KAJ6853242.1"/>
    </source>
</evidence>
<evidence type="ECO:0000256" key="6">
    <source>
        <dbReference type="ARBA" id="ARBA00023002"/>
    </source>
</evidence>
<comment type="caution">
    <text evidence="10">The sequence shown here is derived from an EMBL/GenBank/DDBJ whole genome shotgun (WGS) entry which is preliminary data.</text>
</comment>
<evidence type="ECO:0000313" key="11">
    <source>
        <dbReference type="Proteomes" id="UP001140949"/>
    </source>
</evidence>
<sequence>MAEDEGRLMEVVQVKVPLPSSPSPSPSSPSPSPLRPAVQARLVQLPRLQVLPQLLVDRRLRQPRRLVRPPPPPLAHADHPHPRPQQHRHRQPGQRRVHAQDQLQQLPQGEGLLLHPRGPPRRRDLQRRRRALELPAQDGQPRARQQLRPLQRLRIVSNEVRTRLSLLDSVSASRGTIDLQDIFRRFSFDTICKISFGLDPACLDLFPMSEFAAAFDLATSLSRDGRPRPRRGGGRRSGCWTGDRRGSCAGRSGWSTCSPGR</sequence>
<evidence type="ECO:0000256" key="7">
    <source>
        <dbReference type="ARBA" id="ARBA00023004"/>
    </source>
</evidence>
<protein>
    <submittedName>
        <fullName evidence="10">Uncharacterized protein</fullName>
    </submittedName>
</protein>
<feature type="compositionally biased region" description="Basic residues" evidence="9">
    <location>
        <begin position="82"/>
        <end position="97"/>
    </location>
</feature>
<reference evidence="10" key="2">
    <citation type="submission" date="2023-04" db="EMBL/GenBank/DDBJ databases">
        <authorList>
            <person name="Bruccoleri R.E."/>
            <person name="Oakeley E.J."/>
            <person name="Faust A.-M."/>
            <person name="Dessus-Babus S."/>
            <person name="Altorfer M."/>
            <person name="Burckhardt D."/>
            <person name="Oertli M."/>
            <person name="Naumann U."/>
            <person name="Petersen F."/>
            <person name="Wong J."/>
        </authorList>
    </citation>
    <scope>NUCLEOTIDE SEQUENCE</scope>
    <source>
        <strain evidence="10">GSM-AAB239-AS_SAM_17_03QT</strain>
        <tissue evidence="10">Leaf</tissue>
    </source>
</reference>
<dbReference type="GO" id="GO:0004497">
    <property type="term" value="F:monooxygenase activity"/>
    <property type="evidence" value="ECO:0007669"/>
    <property type="project" value="InterPro"/>
</dbReference>
<keyword evidence="4" id="KW-0479">Metal-binding</keyword>
<keyword evidence="3" id="KW-0812">Transmembrane</keyword>
<evidence type="ECO:0000256" key="2">
    <source>
        <dbReference type="ARBA" id="ARBA00010617"/>
    </source>
</evidence>
<dbReference type="GO" id="GO:0016020">
    <property type="term" value="C:membrane"/>
    <property type="evidence" value="ECO:0007669"/>
    <property type="project" value="UniProtKB-SubCell"/>
</dbReference>
<dbReference type="GO" id="GO:0016705">
    <property type="term" value="F:oxidoreductase activity, acting on paired donors, with incorporation or reduction of molecular oxygen"/>
    <property type="evidence" value="ECO:0007669"/>
    <property type="project" value="InterPro"/>
</dbReference>
<keyword evidence="11" id="KW-1185">Reference proteome</keyword>
<keyword evidence="6" id="KW-0560">Oxidoreductase</keyword>
<comment type="similarity">
    <text evidence="2">Belongs to the cytochrome P450 family.</text>
</comment>
<keyword evidence="8" id="KW-0472">Membrane</keyword>
<dbReference type="GO" id="GO:0005506">
    <property type="term" value="F:iron ion binding"/>
    <property type="evidence" value="ECO:0007669"/>
    <property type="project" value="InterPro"/>
</dbReference>
<dbReference type="SUPFAM" id="SSF48264">
    <property type="entry name" value="Cytochrome P450"/>
    <property type="match status" value="1"/>
</dbReference>
<dbReference type="EMBL" id="JANAVB010000948">
    <property type="protein sequence ID" value="KAJ6853242.1"/>
    <property type="molecule type" value="Genomic_DNA"/>
</dbReference>
<comment type="subcellular location">
    <subcellularLocation>
        <location evidence="1">Membrane</location>
        <topology evidence="1">Single-pass membrane protein</topology>
    </subcellularLocation>
</comment>
<feature type="region of interest" description="Disordered" evidence="9">
    <location>
        <begin position="62"/>
        <end position="100"/>
    </location>
</feature>
<dbReference type="PANTHER" id="PTHR24296">
    <property type="entry name" value="CYTOCHROME P450"/>
    <property type="match status" value="1"/>
</dbReference>
<proteinExistence type="inferred from homology"/>
<organism evidence="10 11">
    <name type="scientific">Iris pallida</name>
    <name type="common">Sweet iris</name>
    <dbReference type="NCBI Taxonomy" id="29817"/>
    <lineage>
        <taxon>Eukaryota</taxon>
        <taxon>Viridiplantae</taxon>
        <taxon>Streptophyta</taxon>
        <taxon>Embryophyta</taxon>
        <taxon>Tracheophyta</taxon>
        <taxon>Spermatophyta</taxon>
        <taxon>Magnoliopsida</taxon>
        <taxon>Liliopsida</taxon>
        <taxon>Asparagales</taxon>
        <taxon>Iridaceae</taxon>
        <taxon>Iridoideae</taxon>
        <taxon>Irideae</taxon>
        <taxon>Iris</taxon>
    </lineage>
</organism>
<reference evidence="10" key="1">
    <citation type="journal article" date="2023" name="GigaByte">
        <title>Genome assembly of the bearded iris, Iris pallida Lam.</title>
        <authorList>
            <person name="Bruccoleri R.E."/>
            <person name="Oakeley E.J."/>
            <person name="Faust A.M.E."/>
            <person name="Altorfer M."/>
            <person name="Dessus-Babus S."/>
            <person name="Burckhardt D."/>
            <person name="Oertli M."/>
            <person name="Naumann U."/>
            <person name="Petersen F."/>
            <person name="Wong J."/>
        </authorList>
    </citation>
    <scope>NUCLEOTIDE SEQUENCE</scope>
    <source>
        <strain evidence="10">GSM-AAB239-AS_SAM_17_03QT</strain>
    </source>
</reference>
<gene>
    <name evidence="10" type="ORF">M6B38_251160</name>
</gene>
<evidence type="ECO:0000256" key="1">
    <source>
        <dbReference type="ARBA" id="ARBA00004167"/>
    </source>
</evidence>
<keyword evidence="5" id="KW-1133">Transmembrane helix</keyword>
<feature type="compositionally biased region" description="Pro residues" evidence="9">
    <location>
        <begin position="19"/>
        <end position="34"/>
    </location>
</feature>
<dbReference type="GO" id="GO:0020037">
    <property type="term" value="F:heme binding"/>
    <property type="evidence" value="ECO:0007669"/>
    <property type="project" value="InterPro"/>
</dbReference>
<feature type="region of interest" description="Disordered" evidence="9">
    <location>
        <begin position="222"/>
        <end position="261"/>
    </location>
</feature>
<accession>A0AAX6IJ55</accession>